<evidence type="ECO:0000256" key="3">
    <source>
        <dbReference type="ARBA" id="ARBA00012780"/>
    </source>
</evidence>
<dbReference type="GO" id="GO:0005975">
    <property type="term" value="P:carbohydrate metabolic process"/>
    <property type="evidence" value="ECO:0007669"/>
    <property type="project" value="InterPro"/>
</dbReference>
<dbReference type="Pfam" id="PF00332">
    <property type="entry name" value="Glyco_hydro_17"/>
    <property type="match status" value="1"/>
</dbReference>
<comment type="similarity">
    <text evidence="2 7">Belongs to the glycosyl hydrolase 17 family.</text>
</comment>
<reference evidence="9 10" key="1">
    <citation type="journal article" date="2014" name="Agronomy (Basel)">
        <title>A Draft Genome Sequence for Ensete ventricosum, the Drought-Tolerant Tree Against Hunger.</title>
        <authorList>
            <person name="Harrison J."/>
            <person name="Moore K.A."/>
            <person name="Paszkiewicz K."/>
            <person name="Jones T."/>
            <person name="Grant M."/>
            <person name="Ambacheew D."/>
            <person name="Muzemil S."/>
            <person name="Studholme D.J."/>
        </authorList>
    </citation>
    <scope>NUCLEOTIDE SEQUENCE [LARGE SCALE GENOMIC DNA]</scope>
</reference>
<dbReference type="InterPro" id="IPR044965">
    <property type="entry name" value="Glyco_hydro_17_plant"/>
</dbReference>
<name>A0A426YWC6_ENSVE</name>
<evidence type="ECO:0000256" key="1">
    <source>
        <dbReference type="ARBA" id="ARBA00000382"/>
    </source>
</evidence>
<evidence type="ECO:0000256" key="7">
    <source>
        <dbReference type="RuleBase" id="RU004335"/>
    </source>
</evidence>
<evidence type="ECO:0000313" key="9">
    <source>
        <dbReference type="EMBL" id="RRT56029.1"/>
    </source>
</evidence>
<accession>A0A426YWC6</accession>
<dbReference type="InterPro" id="IPR000490">
    <property type="entry name" value="Glyco_hydro_17"/>
</dbReference>
<dbReference type="EMBL" id="AMZH03009809">
    <property type="protein sequence ID" value="RRT56029.1"/>
    <property type="molecule type" value="Genomic_DNA"/>
</dbReference>
<keyword evidence="6" id="KW-0326">Glycosidase</keyword>
<keyword evidence="5" id="KW-0378">Hydrolase</keyword>
<organism evidence="9 10">
    <name type="scientific">Ensete ventricosum</name>
    <name type="common">Abyssinian banana</name>
    <name type="synonym">Musa ensete</name>
    <dbReference type="NCBI Taxonomy" id="4639"/>
    <lineage>
        <taxon>Eukaryota</taxon>
        <taxon>Viridiplantae</taxon>
        <taxon>Streptophyta</taxon>
        <taxon>Embryophyta</taxon>
        <taxon>Tracheophyta</taxon>
        <taxon>Spermatophyta</taxon>
        <taxon>Magnoliopsida</taxon>
        <taxon>Liliopsida</taxon>
        <taxon>Zingiberales</taxon>
        <taxon>Musaceae</taxon>
        <taxon>Ensete</taxon>
    </lineage>
</organism>
<gene>
    <name evidence="9" type="ORF">B296_00028554</name>
</gene>
<protein>
    <recommendedName>
        <fullName evidence="3">glucan endo-1,3-beta-D-glucosidase</fullName>
        <ecNumber evidence="3">3.2.1.39</ecNumber>
    </recommendedName>
</protein>
<feature type="compositionally biased region" description="Low complexity" evidence="8">
    <location>
        <begin position="371"/>
        <end position="393"/>
    </location>
</feature>
<dbReference type="SUPFAM" id="SSF51445">
    <property type="entry name" value="(Trans)glycosidases"/>
    <property type="match status" value="1"/>
</dbReference>
<dbReference type="Proteomes" id="UP000287651">
    <property type="component" value="Unassembled WGS sequence"/>
</dbReference>
<dbReference type="GO" id="GO:0042973">
    <property type="term" value="F:glucan endo-1,3-beta-D-glucosidase activity"/>
    <property type="evidence" value="ECO:0007669"/>
    <property type="project" value="UniProtKB-EC"/>
</dbReference>
<dbReference type="Gene3D" id="3.20.20.80">
    <property type="entry name" value="Glycosidases"/>
    <property type="match status" value="1"/>
</dbReference>
<sequence length="444" mass="47074">MSTHSFFGRAAKRSELFLRLLLGFHLGMEKWRRLLLVLALFLAFFSARSQSFIGVNYGQVADNLPPPSATASLLQSTTISKLRLYGADPAIIRSLSGTNISLVLGVPNSDIPSLAADPSAAASWATANVLSYVPAASISLVAVGNEALDSGDAALASQLLPAMRNLRSALAASGVKVSTVHTMSVLAHSEPPSSGAFRPELSADLTWILQFLRDTGSPFMINPYPFFAYRSDPRPETLAFCLFQPNPGRFDAGSRLMYTNMFDAQVDAVRSALNGLGFPEVEIVVAETGWPYRGDPDEVGTTVENAGAFTGNLVAHLRSMVGTPLMPGRSVDTYIFALYDEDLKPGPASERSFGLYRADQTMNYDAGLVKSASSSYTSPSPPAGTTGLTPPAGRCVPGATPDRSADGRSTQPEAQCHSPDAVGSRAADGADRLFCLSVALTLLL</sequence>
<comment type="caution">
    <text evidence="9">The sequence shown here is derived from an EMBL/GenBank/DDBJ whole genome shotgun (WGS) entry which is preliminary data.</text>
</comment>
<dbReference type="PANTHER" id="PTHR32227">
    <property type="entry name" value="GLUCAN ENDO-1,3-BETA-GLUCOSIDASE BG1-RELATED-RELATED"/>
    <property type="match status" value="1"/>
</dbReference>
<keyword evidence="4" id="KW-0732">Signal</keyword>
<evidence type="ECO:0000256" key="6">
    <source>
        <dbReference type="ARBA" id="ARBA00023295"/>
    </source>
</evidence>
<evidence type="ECO:0000256" key="2">
    <source>
        <dbReference type="ARBA" id="ARBA00008773"/>
    </source>
</evidence>
<comment type="catalytic activity">
    <reaction evidence="1">
        <text>Hydrolysis of (1-&gt;3)-beta-D-glucosidic linkages in (1-&gt;3)-beta-D-glucans.</text>
        <dbReference type="EC" id="3.2.1.39"/>
    </reaction>
</comment>
<dbReference type="EC" id="3.2.1.39" evidence="3"/>
<feature type="region of interest" description="Disordered" evidence="8">
    <location>
        <begin position="371"/>
        <end position="423"/>
    </location>
</feature>
<proteinExistence type="inferred from homology"/>
<dbReference type="InterPro" id="IPR017853">
    <property type="entry name" value="GH"/>
</dbReference>
<evidence type="ECO:0000256" key="8">
    <source>
        <dbReference type="SAM" id="MobiDB-lite"/>
    </source>
</evidence>
<evidence type="ECO:0000256" key="4">
    <source>
        <dbReference type="ARBA" id="ARBA00022729"/>
    </source>
</evidence>
<dbReference type="FunFam" id="3.20.20.80:FF:000005">
    <property type="entry name" value="Glucan endo-1,3-beta-glucosidase 14"/>
    <property type="match status" value="1"/>
</dbReference>
<evidence type="ECO:0000313" key="10">
    <source>
        <dbReference type="Proteomes" id="UP000287651"/>
    </source>
</evidence>
<evidence type="ECO:0000256" key="5">
    <source>
        <dbReference type="ARBA" id="ARBA00022801"/>
    </source>
</evidence>
<dbReference type="AlphaFoldDB" id="A0A426YWC6"/>